<name>A0A9W8GCE0_9FUNG</name>
<dbReference type="InterPro" id="IPR001623">
    <property type="entry name" value="DnaJ_domain"/>
</dbReference>
<dbReference type="SMART" id="SM00451">
    <property type="entry name" value="ZnF_U1"/>
    <property type="match status" value="1"/>
</dbReference>
<dbReference type="PROSITE" id="PS50076">
    <property type="entry name" value="DNAJ_2"/>
    <property type="match status" value="1"/>
</dbReference>
<dbReference type="AlphaFoldDB" id="A0A9W8GCE0"/>
<sequence length="524" mass="60774">MARTCYYELLGVERSADDSDLKKAYRKQALIWHPDKNHGNTEEATRTFAEIKEAYETLSDPQERAWYDNHREQILRGDDYVAAAENSDCGQTNQSANVNFMSTDSLMKYFSVSSFTAFDDSPSGFYTVYCHLFEKLRDEELEIYDPDTEHMLDHLHGLSFGDSFTLYDEDAAYANTQSSPKRSSKKHSGTGTTLRDFYNFWTTFSTRKSFGWFDKFRLSDAENRQIRRLMEKENKRLREKAKYEFVEAVQKLAVWLKKRDPRYRRHLEQQKSIQEHKEKERKRRVAEQRAAVIESANSYVRQAWEEVDDTKYLEDYLSEYSASDLDDDAVDNTASHEALNGVDEFNELDPMDALSCFICDKIFKSAAQKANHEKSKKHQKVAREIRREMLREERRMAKMDGYHDERSVEAADLKVPDLQAEIAEAYSSTITDQSLDDLSLDEGKPEDAALAQMIDTLSTSQTKKSKKTKKNRQQQQQESDIFQEGNTAADMPLPEEAPAKLRRLRINKPDKPAQAKRGARVSKL</sequence>
<keyword evidence="3" id="KW-0862">Zinc</keyword>
<dbReference type="PROSITE" id="PS00636">
    <property type="entry name" value="DNAJ_1"/>
    <property type="match status" value="1"/>
</dbReference>
<evidence type="ECO:0000256" key="4">
    <source>
        <dbReference type="SAM" id="MobiDB-lite"/>
    </source>
</evidence>
<feature type="region of interest" description="Disordered" evidence="4">
    <location>
        <begin position="456"/>
        <end position="524"/>
    </location>
</feature>
<protein>
    <recommendedName>
        <fullName evidence="5">J domain-containing protein</fullName>
    </recommendedName>
</protein>
<dbReference type="GO" id="GO:0003676">
    <property type="term" value="F:nucleic acid binding"/>
    <property type="evidence" value="ECO:0007669"/>
    <property type="project" value="InterPro"/>
</dbReference>
<dbReference type="Pfam" id="PF00226">
    <property type="entry name" value="DnaJ"/>
    <property type="match status" value="1"/>
</dbReference>
<evidence type="ECO:0000259" key="5">
    <source>
        <dbReference type="PROSITE" id="PS50076"/>
    </source>
</evidence>
<keyword evidence="1" id="KW-0479">Metal-binding</keyword>
<feature type="domain" description="J" evidence="5">
    <location>
        <begin position="5"/>
        <end position="71"/>
    </location>
</feature>
<dbReference type="InterPro" id="IPR054076">
    <property type="entry name" value="ZUO1-like_ZHD"/>
</dbReference>
<dbReference type="SUPFAM" id="SSF57667">
    <property type="entry name" value="beta-beta-alpha zinc fingers"/>
    <property type="match status" value="1"/>
</dbReference>
<dbReference type="InterPro" id="IPR013087">
    <property type="entry name" value="Znf_C2H2_type"/>
</dbReference>
<dbReference type="InterPro" id="IPR003604">
    <property type="entry name" value="Matrin/U1-like-C_Znf_C2H2"/>
</dbReference>
<keyword evidence="2" id="KW-0863">Zinc-finger</keyword>
<dbReference type="FunFam" id="1.10.287.110:FF:000046">
    <property type="entry name" value="dnaJ homolog subfamily C member 21"/>
    <property type="match status" value="1"/>
</dbReference>
<dbReference type="PROSITE" id="PS00028">
    <property type="entry name" value="ZINC_FINGER_C2H2_1"/>
    <property type="match status" value="1"/>
</dbReference>
<dbReference type="InterPro" id="IPR018253">
    <property type="entry name" value="DnaJ_domain_CS"/>
</dbReference>
<dbReference type="InterPro" id="IPR051964">
    <property type="entry name" value="Chaperone_stress_response"/>
</dbReference>
<dbReference type="InterPro" id="IPR036869">
    <property type="entry name" value="J_dom_sf"/>
</dbReference>
<feature type="compositionally biased region" description="Basic residues" evidence="4">
    <location>
        <begin position="463"/>
        <end position="472"/>
    </location>
</feature>
<proteinExistence type="predicted"/>
<dbReference type="Proteomes" id="UP001151518">
    <property type="component" value="Unassembled WGS sequence"/>
</dbReference>
<evidence type="ECO:0000256" key="2">
    <source>
        <dbReference type="ARBA" id="ARBA00022771"/>
    </source>
</evidence>
<dbReference type="Pfam" id="PF21884">
    <property type="entry name" value="ZUO1-like_ZHD"/>
    <property type="match status" value="1"/>
</dbReference>
<evidence type="ECO:0000313" key="7">
    <source>
        <dbReference type="Proteomes" id="UP001151518"/>
    </source>
</evidence>
<reference evidence="6" key="1">
    <citation type="submission" date="2022-07" db="EMBL/GenBank/DDBJ databases">
        <title>Phylogenomic reconstructions and comparative analyses of Kickxellomycotina fungi.</title>
        <authorList>
            <person name="Reynolds N.K."/>
            <person name="Stajich J.E."/>
            <person name="Barry K."/>
            <person name="Grigoriev I.V."/>
            <person name="Crous P."/>
            <person name="Smith M.E."/>
        </authorList>
    </citation>
    <scope>NUCLEOTIDE SEQUENCE</scope>
    <source>
        <strain evidence="6">NRRL 3115</strain>
    </source>
</reference>
<dbReference type="PRINTS" id="PR00625">
    <property type="entry name" value="JDOMAIN"/>
</dbReference>
<dbReference type="EMBL" id="JANBTW010000003">
    <property type="protein sequence ID" value="KAJ2680836.1"/>
    <property type="molecule type" value="Genomic_DNA"/>
</dbReference>
<dbReference type="OrthoDB" id="5894at2759"/>
<gene>
    <name evidence="6" type="ORF">GGI25_000472</name>
</gene>
<dbReference type="CDD" id="cd06257">
    <property type="entry name" value="DnaJ"/>
    <property type="match status" value="1"/>
</dbReference>
<dbReference type="InterPro" id="IPR036236">
    <property type="entry name" value="Znf_C2H2_sf"/>
</dbReference>
<evidence type="ECO:0000256" key="1">
    <source>
        <dbReference type="ARBA" id="ARBA00022723"/>
    </source>
</evidence>
<dbReference type="InterPro" id="IPR022755">
    <property type="entry name" value="Znf_C2H2_jaz"/>
</dbReference>
<dbReference type="PANTHER" id="PTHR44029:SF1">
    <property type="entry name" value="DNAJ HOMOLOG SUBFAMILY C MEMBER 21"/>
    <property type="match status" value="1"/>
</dbReference>
<dbReference type="Gene3D" id="1.10.287.110">
    <property type="entry name" value="DnaJ domain"/>
    <property type="match status" value="1"/>
</dbReference>
<dbReference type="GO" id="GO:0005737">
    <property type="term" value="C:cytoplasm"/>
    <property type="evidence" value="ECO:0007669"/>
    <property type="project" value="TreeGrafter"/>
</dbReference>
<dbReference type="Gene3D" id="3.30.160.60">
    <property type="entry name" value="Classic Zinc Finger"/>
    <property type="match status" value="1"/>
</dbReference>
<accession>A0A9W8GCE0</accession>
<dbReference type="SMART" id="SM00271">
    <property type="entry name" value="DnaJ"/>
    <property type="match status" value="1"/>
</dbReference>
<evidence type="ECO:0000256" key="3">
    <source>
        <dbReference type="ARBA" id="ARBA00022833"/>
    </source>
</evidence>
<comment type="caution">
    <text evidence="6">The sequence shown here is derived from an EMBL/GenBank/DDBJ whole genome shotgun (WGS) entry which is preliminary data.</text>
</comment>
<organism evidence="6 7">
    <name type="scientific">Coemansia spiralis</name>
    <dbReference type="NCBI Taxonomy" id="417178"/>
    <lineage>
        <taxon>Eukaryota</taxon>
        <taxon>Fungi</taxon>
        <taxon>Fungi incertae sedis</taxon>
        <taxon>Zoopagomycota</taxon>
        <taxon>Kickxellomycotina</taxon>
        <taxon>Kickxellomycetes</taxon>
        <taxon>Kickxellales</taxon>
        <taxon>Kickxellaceae</taxon>
        <taxon>Coemansia</taxon>
    </lineage>
</organism>
<dbReference type="SUPFAM" id="SSF46565">
    <property type="entry name" value="Chaperone J-domain"/>
    <property type="match status" value="1"/>
</dbReference>
<dbReference type="GO" id="GO:0008270">
    <property type="term" value="F:zinc ion binding"/>
    <property type="evidence" value="ECO:0007669"/>
    <property type="project" value="UniProtKB-KW"/>
</dbReference>
<dbReference type="Pfam" id="PF12171">
    <property type="entry name" value="zf-C2H2_jaz"/>
    <property type="match status" value="1"/>
</dbReference>
<evidence type="ECO:0000313" key="6">
    <source>
        <dbReference type="EMBL" id="KAJ2680836.1"/>
    </source>
</evidence>
<dbReference type="PANTHER" id="PTHR44029">
    <property type="entry name" value="DNAJ HOMOLOG SUBFAMILY C MEMBER 21"/>
    <property type="match status" value="1"/>
</dbReference>